<dbReference type="AlphaFoldDB" id="A0A381W289"/>
<dbReference type="PANTHER" id="PTHR12901">
    <property type="entry name" value="SPERM PROTEIN HOMOLOG"/>
    <property type="match status" value="1"/>
</dbReference>
<name>A0A381W289_9ZZZZ</name>
<reference evidence="2" key="1">
    <citation type="submission" date="2018-05" db="EMBL/GenBank/DDBJ databases">
        <authorList>
            <person name="Lanie J.A."/>
            <person name="Ng W.-L."/>
            <person name="Kazmierczak K.M."/>
            <person name="Andrzejewski T.M."/>
            <person name="Davidsen T.M."/>
            <person name="Wayne K.J."/>
            <person name="Tettelin H."/>
            <person name="Glass J.I."/>
            <person name="Rusch D."/>
            <person name="Podicherti R."/>
            <person name="Tsui H.-C.T."/>
            <person name="Winkler M.E."/>
        </authorList>
    </citation>
    <scope>NUCLEOTIDE SEQUENCE</scope>
</reference>
<dbReference type="InterPro" id="IPR023393">
    <property type="entry name" value="START-like_dom_sf"/>
</dbReference>
<dbReference type="CDD" id="cd07813">
    <property type="entry name" value="COQ10p_like"/>
    <property type="match status" value="1"/>
</dbReference>
<dbReference type="Pfam" id="PF03364">
    <property type="entry name" value="Polyketide_cyc"/>
    <property type="match status" value="1"/>
</dbReference>
<proteinExistence type="predicted"/>
<gene>
    <name evidence="2" type="ORF">METZ01_LOCUS98867</name>
</gene>
<sequence>VHTVTRSLILPYSAAEMYFLVDDVDRYHEFLPWCKNSVVLKRERTAVTARIGVSFKGLSTAFTTRNCLISDQEIMMELVEGPFEDLTGSWRFSSLDEKACRVSLEVRFSLAGRLANETIAPVFKHICTTLAESFAERAKELYGERQFA</sequence>
<dbReference type="PANTHER" id="PTHR12901:SF10">
    <property type="entry name" value="COENZYME Q-BINDING PROTEIN COQ10, MITOCHONDRIAL"/>
    <property type="match status" value="1"/>
</dbReference>
<accession>A0A381W289</accession>
<dbReference type="GO" id="GO:0045333">
    <property type="term" value="P:cellular respiration"/>
    <property type="evidence" value="ECO:0007669"/>
    <property type="project" value="InterPro"/>
</dbReference>
<dbReference type="EMBL" id="UINC01010334">
    <property type="protein sequence ID" value="SVA46013.1"/>
    <property type="molecule type" value="Genomic_DNA"/>
</dbReference>
<feature type="non-terminal residue" evidence="2">
    <location>
        <position position="1"/>
    </location>
</feature>
<evidence type="ECO:0000259" key="1">
    <source>
        <dbReference type="Pfam" id="PF03364"/>
    </source>
</evidence>
<dbReference type="GO" id="GO:0048039">
    <property type="term" value="F:ubiquinone binding"/>
    <property type="evidence" value="ECO:0007669"/>
    <property type="project" value="InterPro"/>
</dbReference>
<dbReference type="SUPFAM" id="SSF55961">
    <property type="entry name" value="Bet v1-like"/>
    <property type="match status" value="1"/>
</dbReference>
<dbReference type="InterPro" id="IPR044996">
    <property type="entry name" value="COQ10-like"/>
</dbReference>
<dbReference type="Gene3D" id="3.30.530.20">
    <property type="match status" value="1"/>
</dbReference>
<dbReference type="InterPro" id="IPR005031">
    <property type="entry name" value="COQ10_START"/>
</dbReference>
<feature type="domain" description="Coenzyme Q-binding protein COQ10 START" evidence="1">
    <location>
        <begin position="10"/>
        <end position="134"/>
    </location>
</feature>
<evidence type="ECO:0000313" key="2">
    <source>
        <dbReference type="EMBL" id="SVA46013.1"/>
    </source>
</evidence>
<protein>
    <recommendedName>
        <fullName evidence="1">Coenzyme Q-binding protein COQ10 START domain-containing protein</fullName>
    </recommendedName>
</protein>
<organism evidence="2">
    <name type="scientific">marine metagenome</name>
    <dbReference type="NCBI Taxonomy" id="408172"/>
    <lineage>
        <taxon>unclassified sequences</taxon>
        <taxon>metagenomes</taxon>
        <taxon>ecological metagenomes</taxon>
    </lineage>
</organism>